<reference evidence="2" key="1">
    <citation type="submission" date="2014-05" db="EMBL/GenBank/DDBJ databases">
        <authorList>
            <person name="Chronopoulou M."/>
        </authorList>
    </citation>
    <scope>NUCLEOTIDE SEQUENCE</scope>
    <source>
        <tissue evidence="2">Whole organism</tissue>
    </source>
</reference>
<accession>A0A0K2T2X5</accession>
<name>A0A0K2T2X5_LEPSM</name>
<feature type="transmembrane region" description="Helical" evidence="1">
    <location>
        <begin position="43"/>
        <end position="62"/>
    </location>
</feature>
<evidence type="ECO:0000256" key="1">
    <source>
        <dbReference type="SAM" id="Phobius"/>
    </source>
</evidence>
<protein>
    <recommendedName>
        <fullName evidence="3">Transmembrane protein 218</fullName>
    </recommendedName>
</protein>
<evidence type="ECO:0000313" key="2">
    <source>
        <dbReference type="EMBL" id="CDW20368.1"/>
    </source>
</evidence>
<dbReference type="EMBL" id="HACA01003007">
    <property type="protein sequence ID" value="CDW20368.1"/>
    <property type="molecule type" value="Transcribed_RNA"/>
</dbReference>
<dbReference type="AlphaFoldDB" id="A0A0K2T2X5"/>
<proteinExistence type="predicted"/>
<feature type="transmembrane region" description="Helical" evidence="1">
    <location>
        <begin position="12"/>
        <end position="36"/>
    </location>
</feature>
<keyword evidence="1" id="KW-0472">Membrane</keyword>
<feature type="non-terminal residue" evidence="2">
    <location>
        <position position="1"/>
    </location>
</feature>
<keyword evidence="1" id="KW-0812">Transmembrane</keyword>
<sequence>IMSDYVEGTRVLGIGLGLFFLILLWLLCFLGFLTFYRSSTPGLTVLFISVATIITAICLAIPREDPKDDTTNKDTITKVYDIALVWRIVIFGFLSLSLLIGGGIVLCPLMVELVYAQQAKSRSYLH</sequence>
<keyword evidence="1" id="KW-1133">Transmembrane helix</keyword>
<evidence type="ECO:0008006" key="3">
    <source>
        <dbReference type="Google" id="ProtNLM"/>
    </source>
</evidence>
<feature type="transmembrane region" description="Helical" evidence="1">
    <location>
        <begin position="82"/>
        <end position="115"/>
    </location>
</feature>
<organism evidence="2">
    <name type="scientific">Lepeophtheirus salmonis</name>
    <name type="common">Salmon louse</name>
    <name type="synonym">Caligus salmonis</name>
    <dbReference type="NCBI Taxonomy" id="72036"/>
    <lineage>
        <taxon>Eukaryota</taxon>
        <taxon>Metazoa</taxon>
        <taxon>Ecdysozoa</taxon>
        <taxon>Arthropoda</taxon>
        <taxon>Crustacea</taxon>
        <taxon>Multicrustacea</taxon>
        <taxon>Hexanauplia</taxon>
        <taxon>Copepoda</taxon>
        <taxon>Siphonostomatoida</taxon>
        <taxon>Caligidae</taxon>
        <taxon>Lepeophtheirus</taxon>
    </lineage>
</organism>